<dbReference type="AlphaFoldDB" id="Q8SU93"/>
<dbReference type="GeneID" id="859952"/>
<dbReference type="VEuPathDB" id="MicrosporidiaDB:ECU10_1840"/>
<dbReference type="InParanoid" id="Q8SU93"/>
<evidence type="ECO:0000313" key="2">
    <source>
        <dbReference type="EMBL" id="CAD25905.1"/>
    </source>
</evidence>
<evidence type="ECO:0000313" key="3">
    <source>
        <dbReference type="Proteomes" id="UP000000819"/>
    </source>
</evidence>
<evidence type="ECO:0000256" key="1">
    <source>
        <dbReference type="SAM" id="Phobius"/>
    </source>
</evidence>
<protein>
    <submittedName>
        <fullName evidence="2">Uncharacterized protein</fullName>
    </submittedName>
</protein>
<dbReference type="EMBL" id="AL590449">
    <property type="protein sequence ID" value="CAD25905.1"/>
    <property type="molecule type" value="Genomic_DNA"/>
</dbReference>
<organism evidence="2 3">
    <name type="scientific">Encephalitozoon cuniculi (strain GB-M1)</name>
    <name type="common">Microsporidian parasite</name>
    <dbReference type="NCBI Taxonomy" id="284813"/>
    <lineage>
        <taxon>Eukaryota</taxon>
        <taxon>Fungi</taxon>
        <taxon>Fungi incertae sedis</taxon>
        <taxon>Microsporidia</taxon>
        <taxon>Unikaryonidae</taxon>
        <taxon>Encephalitozoon</taxon>
    </lineage>
</organism>
<keyword evidence="1" id="KW-0472">Membrane</keyword>
<feature type="transmembrane region" description="Helical" evidence="1">
    <location>
        <begin position="357"/>
        <end position="374"/>
    </location>
</feature>
<dbReference type="Proteomes" id="UP000000819">
    <property type="component" value="Chromosome X"/>
</dbReference>
<dbReference type="HOGENOM" id="CLU_032735_0_0_1"/>
<keyword evidence="3" id="KW-1185">Reference proteome</keyword>
<keyword evidence="1" id="KW-1133">Transmembrane helix</keyword>
<dbReference type="RefSeq" id="NP_586301.1">
    <property type="nucleotide sequence ID" value="NM_001042134.1"/>
</dbReference>
<dbReference type="OrthoDB" id="3164380at2759"/>
<reference evidence="2 3" key="2">
    <citation type="journal article" date="2009" name="BMC Genomics">
        <title>Identification of transcriptional signals in Encephalitozoon cuniculi widespread among Microsporidia phylum: support for accurate structural genome annotation.</title>
        <authorList>
            <person name="Peyretaillade E."/>
            <person name="Goncalves O."/>
            <person name="Terrat S."/>
            <person name="Dugat-Bony E."/>
            <person name="Wincker P."/>
            <person name="Cornman R.S."/>
            <person name="Evans J.D."/>
            <person name="Delbac F."/>
            <person name="Peyret P."/>
        </authorList>
    </citation>
    <scope>NUCLEOTIDE SEQUENCE [LARGE SCALE GENOMIC DNA]</scope>
    <source>
        <strain evidence="2 3">GB-M1</strain>
    </source>
</reference>
<feature type="transmembrane region" description="Helical" evidence="1">
    <location>
        <begin position="504"/>
        <end position="527"/>
    </location>
</feature>
<sequence>MEQISRIKTTLDEVDLDYDERAFRGPSVEKLWVRAFWLISDIVKCEKMHPAIACYRNLLDSILEDLEEKGHPEGITAVNAAKDALRALEDVVNRKCQILSLSKKAYGTEFPYYFGAIDGYLKDYPGLLKAFKDALRKVLPHVRGDLKVKVNEMKLEAAMSDFLKVQKKRFDGEKVQERPSTLDIYKYLMNEVNEVEVPLESVIRDLLGTEGSYNFEANWSFYSYPRDINEAALYILQRYFQHDIDEASLSRTIKNELECLEKVISKVPKSWRARLQRILRDVRTAFDSLAQKLEALRTSCARVIDDVKSNGKSFSDAFSELNGMLGEAEKGLSDLKERISDLEKVLPSSPPMKLCELLCFMFIAILAIHSFLHLAEDKNSRVKTRWNTALYSLAVAGTIMHQMWVLWGGGWNWHEDGTSDVLRNVWSVLGCLAPVAVELLNAGSIESGVYSLTVTGVSVASMCGQRLIQCGMSWKQMCVFCAANVLLAVACFSEPSKHPLLGTYGRCGMVCIGLIVLIALLLLVSYMDETDGEKASAGGSGAVVMNCLFVMSVAVTTFASWVSSRDYFMTCRRGTDDMTGTAAS</sequence>
<dbReference type="InterPro" id="IPR012468">
    <property type="entry name" value="DUF1686"/>
</dbReference>
<dbReference type="KEGG" id="ecu:ECU10_1840"/>
<reference evidence="2 3" key="1">
    <citation type="journal article" date="2001" name="Nature">
        <title>Genome sequence and gene compaction of the eukaryote parasite Encephalitozoon cuniculi.</title>
        <authorList>
            <person name="Katinka M.D."/>
            <person name="Duprat S."/>
            <person name="Cornillot E."/>
            <person name="Metenier G."/>
            <person name="Thomarat F."/>
            <person name="Prensier G."/>
            <person name="Barbe V."/>
            <person name="Peyretaillade E."/>
            <person name="Brottier P."/>
            <person name="Wincker P."/>
            <person name="Delbac F."/>
            <person name="El Alaoui H."/>
            <person name="Peyret P."/>
            <person name="Saurin W."/>
            <person name="Gouy M."/>
            <person name="Weissenbach J."/>
            <person name="Vivares C.P."/>
        </authorList>
    </citation>
    <scope>NUCLEOTIDE SEQUENCE [LARGE SCALE GENOMIC DNA]</scope>
    <source>
        <strain evidence="2 3">GB-M1</strain>
    </source>
</reference>
<gene>
    <name evidence="2" type="ordered locus">ECU10_1840</name>
</gene>
<feature type="transmembrane region" description="Helical" evidence="1">
    <location>
        <begin position="539"/>
        <end position="563"/>
    </location>
</feature>
<dbReference type="Pfam" id="PF07937">
    <property type="entry name" value="DUF1686"/>
    <property type="match status" value="1"/>
</dbReference>
<accession>Q8SU93</accession>
<proteinExistence type="predicted"/>
<feature type="transmembrane region" description="Helical" evidence="1">
    <location>
        <begin position="474"/>
        <end position="492"/>
    </location>
</feature>
<name>Q8SU93_ENCCU</name>
<keyword evidence="1" id="KW-0812">Transmembrane</keyword>
<feature type="transmembrane region" description="Helical" evidence="1">
    <location>
        <begin position="386"/>
        <end position="405"/>
    </location>
</feature>